<protein>
    <recommendedName>
        <fullName evidence="2">Translation initiation factor IF-2 N-terminal domain-containing protein</fullName>
    </recommendedName>
</protein>
<dbReference type="InterPro" id="IPR006847">
    <property type="entry name" value="IF2_N"/>
</dbReference>
<keyword evidence="4" id="KW-1185">Reference proteome</keyword>
<feature type="compositionally biased region" description="Basic and acidic residues" evidence="1">
    <location>
        <begin position="65"/>
        <end position="75"/>
    </location>
</feature>
<accession>A0ABM7Z081</accession>
<sequence>MNNGKLRIYELAKELNLDSKKLLLICEKLKIVVKSHTSTISEPDGRTHSFKRVSKLTAKSSKSKTNSEDWGYKRL</sequence>
<evidence type="ECO:0000313" key="3">
    <source>
        <dbReference type="EMBL" id="BDI16266.1"/>
    </source>
</evidence>
<evidence type="ECO:0000259" key="2">
    <source>
        <dbReference type="Pfam" id="PF04760"/>
    </source>
</evidence>
<feature type="region of interest" description="Disordered" evidence="1">
    <location>
        <begin position="51"/>
        <end position="75"/>
    </location>
</feature>
<reference evidence="3" key="1">
    <citation type="submission" date="2022-04" db="EMBL/GenBank/DDBJ databases">
        <title>Complete genome sequence of a cyanobacterium, Nostoc sp. SO-36, isolated in Antarctica.</title>
        <authorList>
            <person name="Kanesaki Y."/>
            <person name="Effendi D."/>
            <person name="Sakamoto T."/>
            <person name="Ohtani S."/>
            <person name="Awai K."/>
        </authorList>
    </citation>
    <scope>NUCLEOTIDE SEQUENCE</scope>
    <source>
        <strain evidence="3">SO-36</strain>
    </source>
</reference>
<evidence type="ECO:0000256" key="1">
    <source>
        <dbReference type="SAM" id="MobiDB-lite"/>
    </source>
</evidence>
<dbReference type="Proteomes" id="UP001055453">
    <property type="component" value="Chromosome"/>
</dbReference>
<feature type="domain" description="Translation initiation factor IF-2 N-terminal" evidence="2">
    <location>
        <begin position="4"/>
        <end position="42"/>
    </location>
</feature>
<dbReference type="EMBL" id="AP025732">
    <property type="protein sequence ID" value="BDI16266.1"/>
    <property type="molecule type" value="Genomic_DNA"/>
</dbReference>
<evidence type="ECO:0000313" key="4">
    <source>
        <dbReference type="Proteomes" id="UP001055453"/>
    </source>
</evidence>
<name>A0ABM7Z081_NOSCO</name>
<organism evidence="3 4">
    <name type="scientific">Nostoc cf. commune SO-36</name>
    <dbReference type="NCBI Taxonomy" id="449208"/>
    <lineage>
        <taxon>Bacteria</taxon>
        <taxon>Bacillati</taxon>
        <taxon>Cyanobacteriota</taxon>
        <taxon>Cyanophyceae</taxon>
        <taxon>Nostocales</taxon>
        <taxon>Nostocaceae</taxon>
        <taxon>Nostoc</taxon>
    </lineage>
</organism>
<gene>
    <name evidence="3" type="ORF">ANSO36C_20680</name>
</gene>
<feature type="compositionally biased region" description="Low complexity" evidence="1">
    <location>
        <begin position="55"/>
        <end position="64"/>
    </location>
</feature>
<proteinExistence type="predicted"/>
<dbReference type="Pfam" id="PF04760">
    <property type="entry name" value="IF2_N"/>
    <property type="match status" value="1"/>
</dbReference>
<dbReference type="Gene3D" id="1.10.10.2480">
    <property type="match status" value="1"/>
</dbReference>